<dbReference type="OrthoDB" id="27145at2"/>
<sequence length="61" mass="6920">MDEETSDQERSGSDRPLRKAEFRQFMEKEVWPFVPPGERGKPISKAEREEILGIGPDGVCA</sequence>
<name>A0A5B2XFQ5_9PSEU</name>
<accession>A0A5B2XFQ5</accession>
<evidence type="ECO:0000313" key="2">
    <source>
        <dbReference type="Proteomes" id="UP000323454"/>
    </source>
</evidence>
<evidence type="ECO:0000313" key="1">
    <source>
        <dbReference type="EMBL" id="KAA2261632.1"/>
    </source>
</evidence>
<proteinExistence type="predicted"/>
<gene>
    <name evidence="1" type="ORF">F0L68_16285</name>
</gene>
<comment type="caution">
    <text evidence="1">The sequence shown here is derived from an EMBL/GenBank/DDBJ whole genome shotgun (WGS) entry which is preliminary data.</text>
</comment>
<dbReference type="RefSeq" id="WP_149850427.1">
    <property type="nucleotide sequence ID" value="NZ_VUOB01000027.1"/>
</dbReference>
<reference evidence="1 2" key="1">
    <citation type="submission" date="2019-09" db="EMBL/GenBank/DDBJ databases">
        <title>Goodfellowia gen. nov., a new genus of the Pseudonocardineae related to Actinoalloteichus, containing Goodfellowia coeruleoviolacea gen. nov., comb. nov. gen. nov., comb. nov.</title>
        <authorList>
            <person name="Labeda D."/>
        </authorList>
    </citation>
    <scope>NUCLEOTIDE SEQUENCE [LARGE SCALE GENOMIC DNA]</scope>
    <source>
        <strain evidence="1 2">AN110305</strain>
    </source>
</reference>
<dbReference type="EMBL" id="VUOB01000027">
    <property type="protein sequence ID" value="KAA2261632.1"/>
    <property type="molecule type" value="Genomic_DNA"/>
</dbReference>
<organism evidence="1 2">
    <name type="scientific">Solihabitans fulvus</name>
    <dbReference type="NCBI Taxonomy" id="1892852"/>
    <lineage>
        <taxon>Bacteria</taxon>
        <taxon>Bacillati</taxon>
        <taxon>Actinomycetota</taxon>
        <taxon>Actinomycetes</taxon>
        <taxon>Pseudonocardiales</taxon>
        <taxon>Pseudonocardiaceae</taxon>
        <taxon>Solihabitans</taxon>
    </lineage>
</organism>
<reference evidence="1 2" key="2">
    <citation type="submission" date="2019-09" db="EMBL/GenBank/DDBJ databases">
        <authorList>
            <person name="Jin C."/>
        </authorList>
    </citation>
    <scope>NUCLEOTIDE SEQUENCE [LARGE SCALE GENOMIC DNA]</scope>
    <source>
        <strain evidence="1 2">AN110305</strain>
    </source>
</reference>
<protein>
    <submittedName>
        <fullName evidence="1">Uncharacterized protein</fullName>
    </submittedName>
</protein>
<dbReference type="AlphaFoldDB" id="A0A5B2XFQ5"/>
<keyword evidence="2" id="KW-1185">Reference proteome</keyword>
<dbReference type="Proteomes" id="UP000323454">
    <property type="component" value="Unassembled WGS sequence"/>
</dbReference>